<dbReference type="Proteomes" id="UP001596501">
    <property type="component" value="Unassembled WGS sequence"/>
</dbReference>
<reference evidence="2" key="1">
    <citation type="journal article" date="2019" name="Int. J. Syst. Evol. Microbiol.">
        <title>The Global Catalogue of Microorganisms (GCM) 10K type strain sequencing project: providing services to taxonomists for standard genome sequencing and annotation.</title>
        <authorList>
            <consortium name="The Broad Institute Genomics Platform"/>
            <consortium name="The Broad Institute Genome Sequencing Center for Infectious Disease"/>
            <person name="Wu L."/>
            <person name="Ma J."/>
        </authorList>
    </citation>
    <scope>NUCLEOTIDE SEQUENCE [LARGE SCALE GENOMIC DNA]</scope>
    <source>
        <strain evidence="2">CGMCC 1.12371</strain>
    </source>
</reference>
<keyword evidence="2" id="KW-1185">Reference proteome</keyword>
<evidence type="ECO:0000313" key="2">
    <source>
        <dbReference type="Proteomes" id="UP001596501"/>
    </source>
</evidence>
<dbReference type="RefSeq" id="WP_382224636.1">
    <property type="nucleotide sequence ID" value="NZ_JBHTCA010000011.1"/>
</dbReference>
<proteinExistence type="predicted"/>
<name>A0ABW2QRV8_9BURK</name>
<sequence length="41" mass="4510">MSTPRRLTLAALAAAALLAVFALYTRPDFLLQLADQVWACF</sequence>
<accession>A0ABW2QRV8</accession>
<dbReference type="EMBL" id="JBHTCA010000011">
    <property type="protein sequence ID" value="MFC7410078.1"/>
    <property type="molecule type" value="Genomic_DNA"/>
</dbReference>
<gene>
    <name evidence="1" type="ORF">ACFQPB_14515</name>
</gene>
<evidence type="ECO:0000313" key="1">
    <source>
        <dbReference type="EMBL" id="MFC7410078.1"/>
    </source>
</evidence>
<organism evidence="1 2">
    <name type="scientific">Hydrogenophaga atypica</name>
    <dbReference type="NCBI Taxonomy" id="249409"/>
    <lineage>
        <taxon>Bacteria</taxon>
        <taxon>Pseudomonadati</taxon>
        <taxon>Pseudomonadota</taxon>
        <taxon>Betaproteobacteria</taxon>
        <taxon>Burkholderiales</taxon>
        <taxon>Comamonadaceae</taxon>
        <taxon>Hydrogenophaga</taxon>
    </lineage>
</organism>
<protein>
    <submittedName>
        <fullName evidence="1">Uncharacterized protein</fullName>
    </submittedName>
</protein>
<comment type="caution">
    <text evidence="1">The sequence shown here is derived from an EMBL/GenBank/DDBJ whole genome shotgun (WGS) entry which is preliminary data.</text>
</comment>